<feature type="domain" description="FYVE-type" evidence="6">
    <location>
        <begin position="304"/>
        <end position="364"/>
    </location>
</feature>
<evidence type="ECO:0000259" key="6">
    <source>
        <dbReference type="PROSITE" id="PS50178"/>
    </source>
</evidence>
<evidence type="ECO:0000256" key="2">
    <source>
        <dbReference type="ARBA" id="ARBA00022771"/>
    </source>
</evidence>
<dbReference type="Gene3D" id="3.30.40.10">
    <property type="entry name" value="Zinc/RING finger domain, C3HC4 (zinc finger)"/>
    <property type="match status" value="1"/>
</dbReference>
<evidence type="ECO:0000256" key="4">
    <source>
        <dbReference type="PROSITE-ProRule" id="PRU00091"/>
    </source>
</evidence>
<dbReference type="PROSITE" id="PS50178">
    <property type="entry name" value="ZF_FYVE"/>
    <property type="match status" value="1"/>
</dbReference>
<reference evidence="7 8" key="1">
    <citation type="journal article" date="2017" name="Genome Biol. Evol.">
        <title>Phytophthora megakarya and P. palmivora, closely related causal agents of cacao black pod rot, underwent increases in genome sizes and gene numbers by different mechanisms.</title>
        <authorList>
            <person name="Ali S.S."/>
            <person name="Shao J."/>
            <person name="Lary D.J."/>
            <person name="Kronmiller B."/>
            <person name="Shen D."/>
            <person name="Strem M.D."/>
            <person name="Amoako-Attah I."/>
            <person name="Akrofi A.Y."/>
            <person name="Begoude B.A."/>
            <person name="Ten Hoopen G.M."/>
            <person name="Coulibaly K."/>
            <person name="Kebe B.I."/>
            <person name="Melnick R.L."/>
            <person name="Guiltinan M.J."/>
            <person name="Tyler B.M."/>
            <person name="Meinhardt L.W."/>
            <person name="Bailey B.A."/>
        </authorList>
    </citation>
    <scope>NUCLEOTIDE SEQUENCE [LARGE SCALE GENOMIC DNA]</scope>
    <source>
        <strain evidence="8">sbr112.9</strain>
    </source>
</reference>
<comment type="caution">
    <text evidence="7">The sequence shown here is derived from an EMBL/GenBank/DDBJ whole genome shotgun (WGS) entry which is preliminary data.</text>
</comment>
<evidence type="ECO:0000256" key="1">
    <source>
        <dbReference type="ARBA" id="ARBA00022723"/>
    </source>
</evidence>
<dbReference type="GO" id="GO:0008270">
    <property type="term" value="F:zinc ion binding"/>
    <property type="evidence" value="ECO:0007669"/>
    <property type="project" value="UniProtKB-KW"/>
</dbReference>
<keyword evidence="1" id="KW-0479">Metal-binding</keyword>
<keyword evidence="2 4" id="KW-0863">Zinc-finger</keyword>
<dbReference type="OrthoDB" id="106622at2759"/>
<keyword evidence="3" id="KW-0862">Zinc</keyword>
<feature type="compositionally biased region" description="Low complexity" evidence="5">
    <location>
        <begin position="12"/>
        <end position="31"/>
    </location>
</feature>
<proteinExistence type="predicted"/>
<organism evidence="7 8">
    <name type="scientific">Phytophthora palmivora</name>
    <dbReference type="NCBI Taxonomy" id="4796"/>
    <lineage>
        <taxon>Eukaryota</taxon>
        <taxon>Sar</taxon>
        <taxon>Stramenopiles</taxon>
        <taxon>Oomycota</taxon>
        <taxon>Peronosporomycetes</taxon>
        <taxon>Peronosporales</taxon>
        <taxon>Peronosporaceae</taxon>
        <taxon>Phytophthora</taxon>
    </lineage>
</organism>
<evidence type="ECO:0000313" key="7">
    <source>
        <dbReference type="EMBL" id="POM75900.1"/>
    </source>
</evidence>
<protein>
    <recommendedName>
        <fullName evidence="6">FYVE-type domain-containing protein</fullName>
    </recommendedName>
</protein>
<gene>
    <name evidence="7" type="ORF">PHPALM_6932</name>
</gene>
<dbReference type="InterPro" id="IPR017455">
    <property type="entry name" value="Znf_FYVE-rel"/>
</dbReference>
<dbReference type="CDD" id="cd00065">
    <property type="entry name" value="FYVE_like_SF"/>
    <property type="match status" value="1"/>
</dbReference>
<dbReference type="SUPFAM" id="SSF57903">
    <property type="entry name" value="FYVE/PHD zinc finger"/>
    <property type="match status" value="1"/>
</dbReference>
<evidence type="ECO:0000256" key="5">
    <source>
        <dbReference type="SAM" id="MobiDB-lite"/>
    </source>
</evidence>
<keyword evidence="8" id="KW-1185">Reference proteome</keyword>
<dbReference type="Proteomes" id="UP000237271">
    <property type="component" value="Unassembled WGS sequence"/>
</dbReference>
<accession>A0A2P4YDL6</accession>
<dbReference type="InterPro" id="IPR013083">
    <property type="entry name" value="Znf_RING/FYVE/PHD"/>
</dbReference>
<evidence type="ECO:0000256" key="3">
    <source>
        <dbReference type="ARBA" id="ARBA00022833"/>
    </source>
</evidence>
<dbReference type="AlphaFoldDB" id="A0A2P4YDL6"/>
<dbReference type="InterPro" id="IPR011011">
    <property type="entry name" value="Znf_FYVE_PHD"/>
</dbReference>
<dbReference type="SUPFAM" id="SSF55781">
    <property type="entry name" value="GAF domain-like"/>
    <property type="match status" value="1"/>
</dbReference>
<dbReference type="EMBL" id="NCKW01003613">
    <property type="protein sequence ID" value="POM75900.1"/>
    <property type="molecule type" value="Genomic_DNA"/>
</dbReference>
<dbReference type="PANTHER" id="PTHR43102:SF2">
    <property type="entry name" value="GAF DOMAIN-CONTAINING PROTEIN"/>
    <property type="match status" value="1"/>
</dbReference>
<sequence length="700" mass="77336">MPNRSRLRLDTNSKNTTTSSSAKTKSALSSAIDEGPLVPPLPLLITLRDLLAEAEASHDQVDFATFINIAESPHLQHGQAQWKCIERSPTFTLLKHEDEVLAQACLDATAEEVVSALGATTDELHVATMKGLYGDAFIAGSVPFVHRPQTYEDNPVYHQLEVKTSSFVHSGFFGKNEQWCYAEMLRSNPESGNFKLTQGSLPDHEAQSLPARAALKNNKRVAQLGNVTAAFMIDRVSDGHNLRITFHALCNPNVNGSDDGSPVVSKKAARARLICLARGISEISQFVRRRRFGAQVFADRSAFDVRNSRCTCCTRRLTIFIARTRCYLCGYYVCSTCSSSEKMETHNGRLASIIVCTRCVRSVTACDYEHMLTVRPGPERVLSDPSLSSIKSFTTTSELSSFPEDSQSSSSQKLGELLTQIVDDDSTEVTPGRHRAAFMVLEQLLLIEQQESQAQADRNAKLLLAIMERPDPVETAKRVLDVSAYPKDPAACKFASADLRPYPMIPALVDLKDSSGGSGGERIVYPIPANEDERMAAIEHFSLHDIINVSELNVICTLAAAEMGCPHSVITLVERDVVTLLATNAPDYWDIGSSNPREQTFCQHFVMDDQPLLVRHAESDMSSAQFTFLRWFPVSVTSILRPGRSGESDKVVVGALCCLDEKPHEMTRLQYWRLMKLATAASKILESKAMEYISTNQTFV</sequence>
<name>A0A2P4YDL6_9STRA</name>
<feature type="region of interest" description="Disordered" evidence="5">
    <location>
        <begin position="1"/>
        <end position="31"/>
    </location>
</feature>
<evidence type="ECO:0000313" key="8">
    <source>
        <dbReference type="Proteomes" id="UP000237271"/>
    </source>
</evidence>
<dbReference type="PANTHER" id="PTHR43102">
    <property type="entry name" value="SLR1143 PROTEIN"/>
    <property type="match status" value="1"/>
</dbReference>